<sequence length="195" mass="23050">MFRNTFRFCTSSLIRQHQSTVQPIVREWHKLKAVPGPKIPEKDVVHDRIKLIPKEKAEYLFEKYRWRINKTPLHLLVTVLEEHPGMSAQQLYDKTCEIYPGVFRGKRMFKTDLDKLRLGGYVVVKKNPIAKQLPKNYQGFIYTINWKLKRLIVKQTLLYGLEQEALLEKEKGQQEENKSGEENVDVQEGQQQQQQ</sequence>
<gene>
    <name evidence="2" type="ORF">AKO1_006123</name>
</gene>
<dbReference type="AlphaFoldDB" id="A0AAW2YH66"/>
<evidence type="ECO:0000256" key="1">
    <source>
        <dbReference type="SAM" id="MobiDB-lite"/>
    </source>
</evidence>
<reference evidence="2 3" key="1">
    <citation type="submission" date="2024-03" db="EMBL/GenBank/DDBJ databases">
        <title>The Acrasis kona genome and developmental transcriptomes reveal deep origins of eukaryotic multicellular pathways.</title>
        <authorList>
            <person name="Sheikh S."/>
            <person name="Fu C.-J."/>
            <person name="Brown M.W."/>
            <person name="Baldauf S.L."/>
        </authorList>
    </citation>
    <scope>NUCLEOTIDE SEQUENCE [LARGE SCALE GENOMIC DNA]</scope>
    <source>
        <strain evidence="2 3">ATCC MYA-3509</strain>
    </source>
</reference>
<evidence type="ECO:0000313" key="3">
    <source>
        <dbReference type="Proteomes" id="UP001431209"/>
    </source>
</evidence>
<feature type="region of interest" description="Disordered" evidence="1">
    <location>
        <begin position="170"/>
        <end position="195"/>
    </location>
</feature>
<evidence type="ECO:0000313" key="2">
    <source>
        <dbReference type="EMBL" id="KAL0476477.1"/>
    </source>
</evidence>
<dbReference type="EMBL" id="JAOPGA020000047">
    <property type="protein sequence ID" value="KAL0476477.1"/>
    <property type="molecule type" value="Genomic_DNA"/>
</dbReference>
<comment type="caution">
    <text evidence="2">The sequence shown here is derived from an EMBL/GenBank/DDBJ whole genome shotgun (WGS) entry which is preliminary data.</text>
</comment>
<organism evidence="2 3">
    <name type="scientific">Acrasis kona</name>
    <dbReference type="NCBI Taxonomy" id="1008807"/>
    <lineage>
        <taxon>Eukaryota</taxon>
        <taxon>Discoba</taxon>
        <taxon>Heterolobosea</taxon>
        <taxon>Tetramitia</taxon>
        <taxon>Eutetramitia</taxon>
        <taxon>Acrasidae</taxon>
        <taxon>Acrasis</taxon>
    </lineage>
</organism>
<feature type="compositionally biased region" description="Basic and acidic residues" evidence="1">
    <location>
        <begin position="170"/>
        <end position="181"/>
    </location>
</feature>
<protein>
    <submittedName>
        <fullName evidence="2">Bmp7</fullName>
    </submittedName>
</protein>
<accession>A0AAW2YH66</accession>
<dbReference type="Proteomes" id="UP001431209">
    <property type="component" value="Unassembled WGS sequence"/>
</dbReference>
<proteinExistence type="predicted"/>
<name>A0AAW2YH66_9EUKA</name>
<keyword evidence="3" id="KW-1185">Reference proteome</keyword>